<dbReference type="InterPro" id="IPR038538">
    <property type="entry name" value="MTERF_sf"/>
</dbReference>
<sequence length="338" mass="37979">MVTVRFFSAVKRQYGSIPQCSPSVQENYFIDLLREFAPKSRSMKCSVSGPTSDDVQATGGHCSQLSIQKLKRQESQSVIPAVKHLQSSEVNMVSLHLQGSNFPTTQDSGFPFAECSMPTDFQSETVNDFIPISSVIDTSQPVQDSISLLRQWFRRLDVNSLTPIIPPSGNLAAYVPRSYTLSQLVRLGVDLSRLEAIPGAANFLVKLDFHKSVEPVLWKLHHHGFRAAQIARVCTAFPKVFQLPLNEIDSRINYFVQRGFNTSIIPEMFYRCPVILASTSIDIDRKLGNIQVLFQLAADDLRACITSVPKVTVHPLGKIKVSEFFRFCHWLTHRLCAY</sequence>
<evidence type="ECO:0000313" key="2">
    <source>
        <dbReference type="Proteomes" id="UP000748531"/>
    </source>
</evidence>
<evidence type="ECO:0000313" key="1">
    <source>
        <dbReference type="EMBL" id="KAF5394092.1"/>
    </source>
</evidence>
<accession>A0A8J4T5M9</accession>
<dbReference type="AlphaFoldDB" id="A0A8J4T5M9"/>
<dbReference type="Proteomes" id="UP000748531">
    <property type="component" value="Unassembled WGS sequence"/>
</dbReference>
<dbReference type="EMBL" id="LUCH01021229">
    <property type="protein sequence ID" value="KAF5394092.1"/>
    <property type="molecule type" value="Genomic_DNA"/>
</dbReference>
<dbReference type="Gene3D" id="1.25.70.10">
    <property type="entry name" value="Transcription termination factor 3, mitochondrial"/>
    <property type="match status" value="1"/>
</dbReference>
<protein>
    <submittedName>
        <fullName evidence="1">Uncharacterized protein</fullName>
    </submittedName>
</protein>
<proteinExistence type="predicted"/>
<gene>
    <name evidence="1" type="ORF">PHET_12246</name>
</gene>
<comment type="caution">
    <text evidence="1">The sequence shown here is derived from an EMBL/GenBank/DDBJ whole genome shotgun (WGS) entry which is preliminary data.</text>
</comment>
<name>A0A8J4T5M9_9TREM</name>
<reference evidence="1" key="1">
    <citation type="submission" date="2019-05" db="EMBL/GenBank/DDBJ databases">
        <title>Annotation for the trematode Paragonimus heterotremus.</title>
        <authorList>
            <person name="Choi Y.-J."/>
        </authorList>
    </citation>
    <scope>NUCLEOTIDE SEQUENCE</scope>
    <source>
        <strain evidence="1">LC</strain>
    </source>
</reference>
<organism evidence="1 2">
    <name type="scientific">Paragonimus heterotremus</name>
    <dbReference type="NCBI Taxonomy" id="100268"/>
    <lineage>
        <taxon>Eukaryota</taxon>
        <taxon>Metazoa</taxon>
        <taxon>Spiralia</taxon>
        <taxon>Lophotrochozoa</taxon>
        <taxon>Platyhelminthes</taxon>
        <taxon>Trematoda</taxon>
        <taxon>Digenea</taxon>
        <taxon>Plagiorchiida</taxon>
        <taxon>Troglotremata</taxon>
        <taxon>Troglotrematidae</taxon>
        <taxon>Paragonimus</taxon>
    </lineage>
</organism>
<keyword evidence="2" id="KW-1185">Reference proteome</keyword>
<dbReference type="OrthoDB" id="637682at2759"/>